<evidence type="ECO:0000313" key="4">
    <source>
        <dbReference type="EMBL" id="KAJ8491055.1"/>
    </source>
</evidence>
<comment type="caution">
    <text evidence="4">The sequence shown here is derived from an EMBL/GenBank/DDBJ whole genome shotgun (WGS) entry which is preliminary data.</text>
</comment>
<dbReference type="PANTHER" id="PTHR43625">
    <property type="entry name" value="AFLATOXIN B1 ALDEHYDE REDUCTASE"/>
    <property type="match status" value="1"/>
</dbReference>
<keyword evidence="1" id="KW-0521">NADP</keyword>
<dbReference type="InterPro" id="IPR023210">
    <property type="entry name" value="NADP_OxRdtase_dom"/>
</dbReference>
<dbReference type="Gene3D" id="3.20.20.100">
    <property type="entry name" value="NADP-dependent oxidoreductase domain"/>
    <property type="match status" value="1"/>
</dbReference>
<proteinExistence type="predicted"/>
<protein>
    <recommendedName>
        <fullName evidence="3">NADP-dependent oxidoreductase domain-containing protein</fullName>
    </recommendedName>
</protein>
<name>A0AAV8QXV6_ENSVE</name>
<dbReference type="EMBL" id="JAQQAF010000004">
    <property type="protein sequence ID" value="KAJ8491055.1"/>
    <property type="molecule type" value="Genomic_DNA"/>
</dbReference>
<dbReference type="InterPro" id="IPR050791">
    <property type="entry name" value="Aldo-Keto_reductase"/>
</dbReference>
<dbReference type="Pfam" id="PF00248">
    <property type="entry name" value="Aldo_ket_red"/>
    <property type="match status" value="1"/>
</dbReference>
<evidence type="ECO:0000256" key="2">
    <source>
        <dbReference type="ARBA" id="ARBA00023002"/>
    </source>
</evidence>
<reference evidence="4 5" key="1">
    <citation type="submission" date="2022-12" db="EMBL/GenBank/DDBJ databases">
        <title>Chromosome-scale assembly of the Ensete ventricosum genome.</title>
        <authorList>
            <person name="Dussert Y."/>
            <person name="Stocks J."/>
            <person name="Wendawek A."/>
            <person name="Woldeyes F."/>
            <person name="Nichols R.A."/>
            <person name="Borrell J.S."/>
        </authorList>
    </citation>
    <scope>NUCLEOTIDE SEQUENCE [LARGE SCALE GENOMIC DNA]</scope>
    <source>
        <strain evidence="5">cv. Maze</strain>
        <tissue evidence="4">Seeds</tissue>
    </source>
</reference>
<dbReference type="Proteomes" id="UP001222027">
    <property type="component" value="Unassembled WGS sequence"/>
</dbReference>
<evidence type="ECO:0000313" key="5">
    <source>
        <dbReference type="Proteomes" id="UP001222027"/>
    </source>
</evidence>
<dbReference type="GO" id="GO:0016491">
    <property type="term" value="F:oxidoreductase activity"/>
    <property type="evidence" value="ECO:0007669"/>
    <property type="project" value="UniProtKB-KW"/>
</dbReference>
<evidence type="ECO:0000259" key="3">
    <source>
        <dbReference type="Pfam" id="PF00248"/>
    </source>
</evidence>
<dbReference type="AlphaFoldDB" id="A0AAV8QXV6"/>
<accession>A0AAV8QXV6</accession>
<dbReference type="PANTHER" id="PTHR43625:SF40">
    <property type="entry name" value="ALDO-KETO REDUCTASE YAKC [NADP(+)]"/>
    <property type="match status" value="1"/>
</dbReference>
<sequence length="109" mass="12139">MEAETQAPEVPRVKLGYQGFEVSRLGLECLQLAGLLSDEEGIAVIKQAFDHGITFFDTADRYGPHKKNEILIGKALKQLPGEKVQARNEKAERVRASCEAILDRLVWST</sequence>
<dbReference type="SUPFAM" id="SSF51430">
    <property type="entry name" value="NAD(P)-linked oxidoreductase"/>
    <property type="match status" value="1"/>
</dbReference>
<dbReference type="GO" id="GO:0005737">
    <property type="term" value="C:cytoplasm"/>
    <property type="evidence" value="ECO:0007669"/>
    <property type="project" value="TreeGrafter"/>
</dbReference>
<keyword evidence="2" id="KW-0560">Oxidoreductase</keyword>
<organism evidence="4 5">
    <name type="scientific">Ensete ventricosum</name>
    <name type="common">Abyssinian banana</name>
    <name type="synonym">Musa ensete</name>
    <dbReference type="NCBI Taxonomy" id="4639"/>
    <lineage>
        <taxon>Eukaryota</taxon>
        <taxon>Viridiplantae</taxon>
        <taxon>Streptophyta</taxon>
        <taxon>Embryophyta</taxon>
        <taxon>Tracheophyta</taxon>
        <taxon>Spermatophyta</taxon>
        <taxon>Magnoliopsida</taxon>
        <taxon>Liliopsida</taxon>
        <taxon>Zingiberales</taxon>
        <taxon>Musaceae</taxon>
        <taxon>Ensete</taxon>
    </lineage>
</organism>
<gene>
    <name evidence="4" type="ORF">OPV22_012776</name>
</gene>
<feature type="domain" description="NADP-dependent oxidoreductase" evidence="3">
    <location>
        <begin position="36"/>
        <end position="87"/>
    </location>
</feature>
<keyword evidence="5" id="KW-1185">Reference proteome</keyword>
<dbReference type="InterPro" id="IPR036812">
    <property type="entry name" value="NAD(P)_OxRdtase_dom_sf"/>
</dbReference>
<evidence type="ECO:0000256" key="1">
    <source>
        <dbReference type="ARBA" id="ARBA00022857"/>
    </source>
</evidence>